<dbReference type="EMBL" id="LHQS01000001">
    <property type="protein sequence ID" value="RXE57112.1"/>
    <property type="molecule type" value="Genomic_DNA"/>
</dbReference>
<dbReference type="NCBIfam" id="TIGR00702">
    <property type="entry name" value="YcaO-type kinase domain"/>
    <property type="match status" value="1"/>
</dbReference>
<dbReference type="InterPro" id="IPR017667">
    <property type="entry name" value="Methan_mark_1"/>
</dbReference>
<dbReference type="PANTHER" id="PTHR37809">
    <property type="entry name" value="RIBOSOMAL PROTEIN S12 METHYLTHIOTRANSFERASE ACCESSORY FACTOR YCAO"/>
    <property type="match status" value="1"/>
</dbReference>
<evidence type="ECO:0000313" key="2">
    <source>
        <dbReference type="EMBL" id="RXE57112.1"/>
    </source>
</evidence>
<dbReference type="OrthoDB" id="7433at2157"/>
<dbReference type="RefSeq" id="WP_128692874.1">
    <property type="nucleotide sequence ID" value="NZ_LHQS01000001.1"/>
</dbReference>
<proteinExistence type="predicted"/>
<feature type="domain" description="YcaO" evidence="1">
    <location>
        <begin position="71"/>
        <end position="405"/>
    </location>
</feature>
<dbReference type="Gene3D" id="3.30.1330.230">
    <property type="match status" value="2"/>
</dbReference>
<evidence type="ECO:0000259" key="1">
    <source>
        <dbReference type="PROSITE" id="PS51664"/>
    </source>
</evidence>
<dbReference type="NCBIfam" id="TIGR03266">
    <property type="entry name" value="methan_mark_1"/>
    <property type="match status" value="1"/>
</dbReference>
<dbReference type="AlphaFoldDB" id="A0A498H2F9"/>
<dbReference type="PROSITE" id="PS51664">
    <property type="entry name" value="YCAO"/>
    <property type="match status" value="1"/>
</dbReference>
<dbReference type="PANTHER" id="PTHR37809:SF1">
    <property type="entry name" value="RIBOSOMAL PROTEIN S12 METHYLTHIOTRANSFERASE ACCESSORY FACTOR YCAO"/>
    <property type="match status" value="1"/>
</dbReference>
<reference evidence="2 3" key="1">
    <citation type="journal article" date="2015" name="Int. J. Syst. Evol. Microbiol.">
        <title>Methanoculleus taiwanensis sp. nov., a methanogen isolated from deep marine sediment at the deformation front area near Taiwan.</title>
        <authorList>
            <person name="Weng C.Y."/>
            <person name="Chen S.C."/>
            <person name="Lai M.C."/>
            <person name="Wu S.Y."/>
            <person name="Lin S."/>
            <person name="Yang T.F."/>
            <person name="Chen P.C."/>
        </authorList>
    </citation>
    <scope>NUCLEOTIDE SEQUENCE [LARGE SCALE GENOMIC DNA]</scope>
    <source>
        <strain evidence="2 3">CYW4</strain>
    </source>
</reference>
<dbReference type="Proteomes" id="UP000290932">
    <property type="component" value="Unassembled WGS sequence"/>
</dbReference>
<evidence type="ECO:0000313" key="3">
    <source>
        <dbReference type="Proteomes" id="UP000290932"/>
    </source>
</evidence>
<keyword evidence="3" id="KW-1185">Reference proteome</keyword>
<accession>A0A498H2F9</accession>
<dbReference type="InterPro" id="IPR003776">
    <property type="entry name" value="YcaO-like_dom"/>
</dbReference>
<organism evidence="2 3">
    <name type="scientific">Methanoculleus taiwanensis</name>
    <dbReference type="NCBI Taxonomy" id="1550565"/>
    <lineage>
        <taxon>Archaea</taxon>
        <taxon>Methanobacteriati</taxon>
        <taxon>Methanobacteriota</taxon>
        <taxon>Stenosarchaea group</taxon>
        <taxon>Methanomicrobia</taxon>
        <taxon>Methanomicrobiales</taxon>
        <taxon>Methanomicrobiaceae</taxon>
        <taxon>Methanoculleus</taxon>
    </lineage>
</organism>
<dbReference type="Pfam" id="PF02624">
    <property type="entry name" value="YcaO"/>
    <property type="match status" value="1"/>
</dbReference>
<protein>
    <recommendedName>
        <fullName evidence="1">YcaO domain-containing protein</fullName>
    </recommendedName>
</protein>
<name>A0A498H2F9_9EURY</name>
<sequence>MIRLKPCRKEYAKETQRAVPPEETRDRVRVRLPAAGITRIADITNLDRIGIPVFSGIRPTAGEGAISVYNGKGATPVEAEVSAMMEGIERYSAECGGTSLITARYADLAGKENVLDPADLILPARAPADQPLPWVTGYDIAREEEILVPAHAVFHPLPATAGRLFRTNTNGLASGNTLEEAIFHALMEVVERDAWSIVETLRATGPEVTGIADGLAAELLEKFAAASVEVRIKDITSDIGIPTFAAVADDVLLKDPTLLTIGMGSHTNAEIAALRALTEVAQSRLTQIHGAREDTDTADIRKKIGYERTKRLNRHWFAEAEGREISTISSFDSDDFLTDITYTVSMLEKAGLDRVIAVDLTRPEIGIPVVRVIVPGLEVSAMDQERVGARCRDARRNHISRTQSR</sequence>
<comment type="caution">
    <text evidence="2">The sequence shown here is derived from an EMBL/GenBank/DDBJ whole genome shotgun (WGS) entry which is preliminary data.</text>
</comment>
<gene>
    <name evidence="2" type="ORF">ABH15_03015</name>
</gene>